<dbReference type="Proteomes" id="UP000038830">
    <property type="component" value="Unassembled WGS sequence"/>
</dbReference>
<organism evidence="11 12">
    <name type="scientific">Cyberlindnera jadinii (strain ATCC 18201 / CBS 1600 / BCRC 20928 / JCM 3617 / NBRC 0987 / NRRL Y-1542)</name>
    <name type="common">Torula yeast</name>
    <name type="synonym">Candida utilis</name>
    <dbReference type="NCBI Taxonomy" id="983966"/>
    <lineage>
        <taxon>Eukaryota</taxon>
        <taxon>Fungi</taxon>
        <taxon>Dikarya</taxon>
        <taxon>Ascomycota</taxon>
        <taxon>Saccharomycotina</taxon>
        <taxon>Saccharomycetes</taxon>
        <taxon>Phaffomycetales</taxon>
        <taxon>Phaffomycetaceae</taxon>
        <taxon>Cyberlindnera</taxon>
    </lineage>
</organism>
<dbReference type="AlphaFoldDB" id="A0A0H5C4F6"/>
<feature type="transmembrane region" description="Helical" evidence="10">
    <location>
        <begin position="284"/>
        <end position="303"/>
    </location>
</feature>
<keyword evidence="4" id="KW-0762">Sugar transport</keyword>
<dbReference type="InterPro" id="IPR037185">
    <property type="entry name" value="EmrE-like"/>
</dbReference>
<evidence type="ECO:0000256" key="8">
    <source>
        <dbReference type="ARBA" id="ARBA00023136"/>
    </source>
</evidence>
<feature type="transmembrane region" description="Helical" evidence="10">
    <location>
        <begin position="160"/>
        <end position="179"/>
    </location>
</feature>
<protein>
    <recommendedName>
        <fullName evidence="9">UDP-galactose transporter homolog 1</fullName>
    </recommendedName>
</protein>
<evidence type="ECO:0000256" key="7">
    <source>
        <dbReference type="ARBA" id="ARBA00022989"/>
    </source>
</evidence>
<dbReference type="Pfam" id="PF08449">
    <property type="entry name" value="UAA"/>
    <property type="match status" value="1"/>
</dbReference>
<feature type="transmembrane region" description="Helical" evidence="10">
    <location>
        <begin position="257"/>
        <end position="278"/>
    </location>
</feature>
<evidence type="ECO:0000313" key="12">
    <source>
        <dbReference type="Proteomes" id="UP000038830"/>
    </source>
</evidence>
<accession>A0A0H5C4F6</accession>
<reference evidence="12" key="1">
    <citation type="journal article" date="2015" name="J. Biotechnol.">
        <title>The structure of the Cyberlindnera jadinii genome and its relation to Candida utilis analyzed by the occurrence of single nucleotide polymorphisms.</title>
        <authorList>
            <person name="Rupp O."/>
            <person name="Brinkrolf K."/>
            <person name="Buerth C."/>
            <person name="Kunigo M."/>
            <person name="Schneider J."/>
            <person name="Jaenicke S."/>
            <person name="Goesmann A."/>
            <person name="Puehler A."/>
            <person name="Jaeger K.-E."/>
            <person name="Ernst J.F."/>
        </authorList>
    </citation>
    <scope>NUCLEOTIDE SEQUENCE [LARGE SCALE GENOMIC DNA]</scope>
    <source>
        <strain evidence="12">ATCC 18201 / CBS 1600 / BCRC 20928 / JCM 3617 / NBRC 0987 / NRRL Y-1542</strain>
    </source>
</reference>
<evidence type="ECO:0000256" key="4">
    <source>
        <dbReference type="ARBA" id="ARBA00022597"/>
    </source>
</evidence>
<dbReference type="GO" id="GO:0005789">
    <property type="term" value="C:endoplasmic reticulum membrane"/>
    <property type="evidence" value="ECO:0007669"/>
    <property type="project" value="UniProtKB-SubCell"/>
</dbReference>
<keyword evidence="5 10" id="KW-0812">Transmembrane</keyword>
<evidence type="ECO:0000256" key="1">
    <source>
        <dbReference type="ARBA" id="ARBA00004477"/>
    </source>
</evidence>
<dbReference type="EMBL" id="CDQK01000003">
    <property type="protein sequence ID" value="CEP22848.1"/>
    <property type="molecule type" value="Genomic_DNA"/>
</dbReference>
<evidence type="ECO:0000256" key="10">
    <source>
        <dbReference type="SAM" id="Phobius"/>
    </source>
</evidence>
<comment type="subcellular location">
    <subcellularLocation>
        <location evidence="1">Endoplasmic reticulum membrane</location>
        <topology evidence="1">Multi-pass membrane protein</topology>
    </subcellularLocation>
</comment>
<dbReference type="GO" id="GO:0005460">
    <property type="term" value="F:UDP-glucose transmembrane transporter activity"/>
    <property type="evidence" value="ECO:0007669"/>
    <property type="project" value="TreeGrafter"/>
</dbReference>
<keyword evidence="3" id="KW-0813">Transport</keyword>
<dbReference type="PANTHER" id="PTHR10778">
    <property type="entry name" value="SOLUTE CARRIER FAMILY 35 MEMBER B"/>
    <property type="match status" value="1"/>
</dbReference>
<gene>
    <name evidence="11" type="primary">hut1</name>
    <name evidence="11" type="ORF">BN1211_3306</name>
</gene>
<keyword evidence="7 10" id="KW-1133">Transmembrane helix</keyword>
<proteinExistence type="inferred from homology"/>
<keyword evidence="6" id="KW-0256">Endoplasmic reticulum</keyword>
<feature type="transmembrane region" description="Helical" evidence="10">
    <location>
        <begin position="130"/>
        <end position="148"/>
    </location>
</feature>
<keyword evidence="8 10" id="KW-0472">Membrane</keyword>
<evidence type="ECO:0000256" key="5">
    <source>
        <dbReference type="ARBA" id="ARBA00022692"/>
    </source>
</evidence>
<dbReference type="PANTHER" id="PTHR10778:SF10">
    <property type="entry name" value="SOLUTE CARRIER FAMILY 35 MEMBER B1"/>
    <property type="match status" value="1"/>
</dbReference>
<sequence>MNSSALLVVYVLGIYASFLTWGALQEQITSYTLSDGSQFNAPFVINLFQNSLACLVGLCFVQLTCPRVQKFHLDVVKPVCLVSLTQSLSSPLGMMSTSYVGYLLYTLAKSCKLVPVMFVHKVWYKEKFPLYKYVVVGIVTVGVSLFSIGGKEMDHGEQLLIGLALLMSSLLLDGVTNATQDVMFKNLKLDPAHLMFLLNFVSTLLTLVYCTVSGQLTYSVSVFYTDPRLIYELICYGLCGALGQIFIFLTLHRFGSLILITVTVTRKMMSMMLSVIVFGHRLTMMQWAAICLVFSGVSLEAYYKSRPKVKTA</sequence>
<evidence type="ECO:0000256" key="6">
    <source>
        <dbReference type="ARBA" id="ARBA00022824"/>
    </source>
</evidence>
<feature type="transmembrane region" description="Helical" evidence="10">
    <location>
        <begin position="44"/>
        <end position="63"/>
    </location>
</feature>
<dbReference type="InterPro" id="IPR013657">
    <property type="entry name" value="SCL35B1-4/HUT1"/>
</dbReference>
<name>A0A0H5C4F6_CYBJN</name>
<dbReference type="GO" id="GO:0005459">
    <property type="term" value="F:UDP-galactose transmembrane transporter activity"/>
    <property type="evidence" value="ECO:0007669"/>
    <property type="project" value="TreeGrafter"/>
</dbReference>
<feature type="transmembrane region" description="Helical" evidence="10">
    <location>
        <begin position="229"/>
        <end position="250"/>
    </location>
</feature>
<evidence type="ECO:0000256" key="9">
    <source>
        <dbReference type="ARBA" id="ARBA00041103"/>
    </source>
</evidence>
<feature type="transmembrane region" description="Helical" evidence="10">
    <location>
        <begin position="191"/>
        <end position="209"/>
    </location>
</feature>
<comment type="similarity">
    <text evidence="2">Belongs to the nucleotide-sugar transporter family. SLC35B subfamily.</text>
</comment>
<evidence type="ECO:0000256" key="3">
    <source>
        <dbReference type="ARBA" id="ARBA00022448"/>
    </source>
</evidence>
<evidence type="ECO:0000313" key="11">
    <source>
        <dbReference type="EMBL" id="CEP22848.1"/>
    </source>
</evidence>
<evidence type="ECO:0000256" key="2">
    <source>
        <dbReference type="ARBA" id="ARBA00010694"/>
    </source>
</evidence>
<dbReference type="GO" id="GO:0000139">
    <property type="term" value="C:Golgi membrane"/>
    <property type="evidence" value="ECO:0007669"/>
    <property type="project" value="TreeGrafter"/>
</dbReference>
<dbReference type="SUPFAM" id="SSF103481">
    <property type="entry name" value="Multidrug resistance efflux transporter EmrE"/>
    <property type="match status" value="1"/>
</dbReference>
<feature type="transmembrane region" description="Helical" evidence="10">
    <location>
        <begin position="7"/>
        <end position="24"/>
    </location>
</feature>